<feature type="transmembrane region" description="Helical" evidence="6">
    <location>
        <begin position="141"/>
        <end position="162"/>
    </location>
</feature>
<keyword evidence="4 6" id="KW-0472">Membrane</keyword>
<dbReference type="PROSITE" id="PS50262">
    <property type="entry name" value="G_PROTEIN_RECEP_F1_2"/>
    <property type="match status" value="1"/>
</dbReference>
<feature type="transmembrane region" description="Helical" evidence="6">
    <location>
        <begin position="174"/>
        <end position="192"/>
    </location>
</feature>
<feature type="region of interest" description="Disordered" evidence="5">
    <location>
        <begin position="307"/>
        <end position="338"/>
    </location>
</feature>
<feature type="domain" description="G-protein coupled receptors family 1 profile" evidence="7">
    <location>
        <begin position="76"/>
        <end position="189"/>
    </location>
</feature>
<gene>
    <name evidence="8" type="ORF">WR25_23265</name>
</gene>
<keyword evidence="2 6" id="KW-0812">Transmembrane</keyword>
<dbReference type="Pfam" id="PF00001">
    <property type="entry name" value="7tm_1"/>
    <property type="match status" value="1"/>
</dbReference>
<sequence>MDKSFPSCGPSTSAEISENITIRANHCIATDGYFYDGCEGKCYYNGFTFQSFMSVELDEVIYGTIFPVVVLLCILANLTVVLVLNRPHMCTATNVVLKYMAIADLMVGLVPLPWTFYYFTLGWCTIHKYTMDAIPPIFHNLAMWLTVLLAVQRYVSISYPIASRSLCSVKNVQIATITISVISFLCGIPKSLDQYPHLLEAWTYNGDKKWRFTRIQIGFMETSFPAHFLPMSNIIVMSTYPINFGIYCFMSGRFRQTFKDMFCTWMFKPDFDSKRTEITTFVSRRSEYRTPLAEMCDQDHDGMISASVSREPSSIIRQDPALTNNNSAHRRASSNSFS</sequence>
<evidence type="ECO:0000313" key="9">
    <source>
        <dbReference type="Proteomes" id="UP000218231"/>
    </source>
</evidence>
<evidence type="ECO:0000256" key="6">
    <source>
        <dbReference type="SAM" id="Phobius"/>
    </source>
</evidence>
<evidence type="ECO:0000256" key="5">
    <source>
        <dbReference type="SAM" id="MobiDB-lite"/>
    </source>
</evidence>
<dbReference type="GO" id="GO:0016020">
    <property type="term" value="C:membrane"/>
    <property type="evidence" value="ECO:0007669"/>
    <property type="project" value="UniProtKB-SubCell"/>
</dbReference>
<evidence type="ECO:0000256" key="3">
    <source>
        <dbReference type="ARBA" id="ARBA00022989"/>
    </source>
</evidence>
<dbReference type="EMBL" id="LIAE01010645">
    <property type="protein sequence ID" value="PAV57301.1"/>
    <property type="molecule type" value="Genomic_DNA"/>
</dbReference>
<feature type="transmembrane region" description="Helical" evidence="6">
    <location>
        <begin position="96"/>
        <end position="121"/>
    </location>
</feature>
<comment type="subcellular location">
    <subcellularLocation>
        <location evidence="1">Membrane</location>
    </subcellularLocation>
</comment>
<keyword evidence="9" id="KW-1185">Reference proteome</keyword>
<dbReference type="OrthoDB" id="5962323at2759"/>
<dbReference type="PRINTS" id="PR00237">
    <property type="entry name" value="GPCRRHODOPSN"/>
</dbReference>
<keyword evidence="3 6" id="KW-1133">Transmembrane helix</keyword>
<feature type="compositionally biased region" description="Polar residues" evidence="5">
    <location>
        <begin position="307"/>
        <end position="316"/>
    </location>
</feature>
<feature type="transmembrane region" description="Helical" evidence="6">
    <location>
        <begin position="228"/>
        <end position="249"/>
    </location>
</feature>
<protein>
    <recommendedName>
        <fullName evidence="7">G-protein coupled receptors family 1 profile domain-containing protein</fullName>
    </recommendedName>
</protein>
<organism evidence="8 9">
    <name type="scientific">Diploscapter pachys</name>
    <dbReference type="NCBI Taxonomy" id="2018661"/>
    <lineage>
        <taxon>Eukaryota</taxon>
        <taxon>Metazoa</taxon>
        <taxon>Ecdysozoa</taxon>
        <taxon>Nematoda</taxon>
        <taxon>Chromadorea</taxon>
        <taxon>Rhabditida</taxon>
        <taxon>Rhabditina</taxon>
        <taxon>Rhabditomorpha</taxon>
        <taxon>Rhabditoidea</taxon>
        <taxon>Rhabditidae</taxon>
        <taxon>Diploscapter</taxon>
    </lineage>
</organism>
<evidence type="ECO:0000259" key="7">
    <source>
        <dbReference type="PROSITE" id="PS50262"/>
    </source>
</evidence>
<accession>A0A2A2J6K2</accession>
<dbReference type="PANTHER" id="PTHR47023:SF5">
    <property type="entry name" value="SEX PEPTIDE RECEPTOR-RELATED PROTEIN 2"/>
    <property type="match status" value="1"/>
</dbReference>
<evidence type="ECO:0000256" key="4">
    <source>
        <dbReference type="ARBA" id="ARBA00023136"/>
    </source>
</evidence>
<evidence type="ECO:0000313" key="8">
    <source>
        <dbReference type="EMBL" id="PAV57301.1"/>
    </source>
</evidence>
<dbReference type="AlphaFoldDB" id="A0A2A2J6K2"/>
<dbReference type="GO" id="GO:0004930">
    <property type="term" value="F:G protein-coupled receptor activity"/>
    <property type="evidence" value="ECO:0007669"/>
    <property type="project" value="InterPro"/>
</dbReference>
<dbReference type="InterPro" id="IPR000276">
    <property type="entry name" value="GPCR_Rhodpsn"/>
</dbReference>
<dbReference type="SUPFAM" id="SSF81321">
    <property type="entry name" value="Family A G protein-coupled receptor-like"/>
    <property type="match status" value="1"/>
</dbReference>
<evidence type="ECO:0000256" key="1">
    <source>
        <dbReference type="ARBA" id="ARBA00004370"/>
    </source>
</evidence>
<reference evidence="8 9" key="1">
    <citation type="journal article" date="2017" name="Curr. Biol.">
        <title>Genome architecture and evolution of a unichromosomal asexual nematode.</title>
        <authorList>
            <person name="Fradin H."/>
            <person name="Zegar C."/>
            <person name="Gutwein M."/>
            <person name="Lucas J."/>
            <person name="Kovtun M."/>
            <person name="Corcoran D."/>
            <person name="Baugh L.R."/>
            <person name="Kiontke K."/>
            <person name="Gunsalus K."/>
            <person name="Fitch D.H."/>
            <person name="Piano F."/>
        </authorList>
    </citation>
    <scope>NUCLEOTIDE SEQUENCE [LARGE SCALE GENOMIC DNA]</scope>
    <source>
        <strain evidence="8">PF1309</strain>
    </source>
</reference>
<dbReference type="Proteomes" id="UP000218231">
    <property type="component" value="Unassembled WGS sequence"/>
</dbReference>
<evidence type="ECO:0000256" key="2">
    <source>
        <dbReference type="ARBA" id="ARBA00022692"/>
    </source>
</evidence>
<proteinExistence type="predicted"/>
<dbReference type="InterPro" id="IPR017452">
    <property type="entry name" value="GPCR_Rhodpsn_7TM"/>
</dbReference>
<dbReference type="STRING" id="2018661.A0A2A2J6K2"/>
<name>A0A2A2J6K2_9BILA</name>
<feature type="transmembrane region" description="Helical" evidence="6">
    <location>
        <begin position="60"/>
        <end position="84"/>
    </location>
</feature>
<comment type="caution">
    <text evidence="8">The sequence shown here is derived from an EMBL/GenBank/DDBJ whole genome shotgun (WGS) entry which is preliminary data.</text>
</comment>
<dbReference type="PANTHER" id="PTHR47023">
    <property type="entry name" value="SEX PEPTIDE RECEPTOR"/>
    <property type="match status" value="1"/>
</dbReference>
<dbReference type="Gene3D" id="1.20.1070.10">
    <property type="entry name" value="Rhodopsin 7-helix transmembrane proteins"/>
    <property type="match status" value="2"/>
</dbReference>
<dbReference type="InterPro" id="IPR053071">
    <property type="entry name" value="GPCR1-related_rcpt"/>
</dbReference>